<dbReference type="Proteomes" id="UP001220509">
    <property type="component" value="Chromosome"/>
</dbReference>
<evidence type="ECO:0008006" key="3">
    <source>
        <dbReference type="Google" id="ProtNLM"/>
    </source>
</evidence>
<evidence type="ECO:0000313" key="1">
    <source>
        <dbReference type="EMBL" id="WCT55005.1"/>
    </source>
</evidence>
<gene>
    <name evidence="1" type="ORF">PQ456_17715</name>
</gene>
<dbReference type="RefSeq" id="WP_273613465.1">
    <property type="nucleotide sequence ID" value="NZ_CP117416.1"/>
</dbReference>
<organism evidence="1 2">
    <name type="scientific">Paenibacillus kyungheensis</name>
    <dbReference type="NCBI Taxonomy" id="1452732"/>
    <lineage>
        <taxon>Bacteria</taxon>
        <taxon>Bacillati</taxon>
        <taxon>Bacillota</taxon>
        <taxon>Bacilli</taxon>
        <taxon>Bacillales</taxon>
        <taxon>Paenibacillaceae</taxon>
        <taxon>Paenibacillus</taxon>
    </lineage>
</organism>
<accession>A0AAX3LZF2</accession>
<sequence>MRIKISKYMIPIIWLDTSILSNFQIYKSKGTFKSIEHKNYVEQLYRLIQTKTKEKKLIFALGDQFEELNGRTEEEFLDRRRTSQNLSMNIKMKNRQIIHNDQLNEAMKFHVGKTSVLHFSAKNLFYQDPLEKMNENQKYSISIESKNDYLLAKNRNIQSLDFQSELENVHKAISEKKVTYEEHLQEEYLGRLRAIDIIRTRHKEKLIKILSDINSNKFENETEIIYSLINCLEYNEYWIYKDIEEMWKSANNIHEQLFSLNLFSYYEKVKSFLESNVYKSLPYVDISSKLTAKIFIGKKQIASGDRMDIEHLSTVVPFVNYVVTDTAMKNHLKELEIDRIYNTEIYGSKFSDYSKLIEKLENL</sequence>
<dbReference type="KEGG" id="pka:PQ456_17715"/>
<dbReference type="EMBL" id="CP117416">
    <property type="protein sequence ID" value="WCT55005.1"/>
    <property type="molecule type" value="Genomic_DNA"/>
</dbReference>
<name>A0AAX3LZF2_9BACL</name>
<keyword evidence="2" id="KW-1185">Reference proteome</keyword>
<evidence type="ECO:0000313" key="2">
    <source>
        <dbReference type="Proteomes" id="UP001220509"/>
    </source>
</evidence>
<reference evidence="1 2" key="1">
    <citation type="submission" date="2023-02" db="EMBL/GenBank/DDBJ databases">
        <title>Genome sequence of Paenibacillus kyungheensis KACC 18744.</title>
        <authorList>
            <person name="Kim S."/>
            <person name="Heo J."/>
            <person name="Kwon S.-W."/>
        </authorList>
    </citation>
    <scope>NUCLEOTIDE SEQUENCE [LARGE SCALE GENOMIC DNA]</scope>
    <source>
        <strain evidence="1 2">KACC 18744</strain>
    </source>
</reference>
<dbReference type="AlphaFoldDB" id="A0AAX3LZF2"/>
<protein>
    <recommendedName>
        <fullName evidence="3">DUF4935 domain-containing protein</fullName>
    </recommendedName>
</protein>
<proteinExistence type="predicted"/>